<dbReference type="InterPro" id="IPR007280">
    <property type="entry name" value="Peptidase_C_arc/bac"/>
</dbReference>
<keyword evidence="11" id="KW-1185">Reference proteome</keyword>
<dbReference type="PANTHER" id="PTHR12147">
    <property type="entry name" value="METALLOPEPTIDASE M28 FAMILY MEMBER"/>
    <property type="match status" value="1"/>
</dbReference>
<dbReference type="RefSeq" id="WP_377122918.1">
    <property type="nucleotide sequence ID" value="NZ_JBHRSD010000011.1"/>
</dbReference>
<dbReference type="Pfam" id="PF04389">
    <property type="entry name" value="Peptidase_M28"/>
    <property type="match status" value="1"/>
</dbReference>
<protein>
    <submittedName>
        <fullName evidence="10">M28 family metallopeptidase</fullName>
        <ecNumber evidence="10">3.4.-.-</ecNumber>
    </submittedName>
</protein>
<sequence>MKINSILLAITAFSSASALADAPKIWITTDAQAAQHFKLQQNIKGQAFKLLPGGPANIAIMHMDAAQDTELSGFMHDNYHRCGGFVRHDSQLEAEAYLAQLSHAAANQLVATYTIDNAAKVNAMIATIDTQSLENTVNSLTAYHNRYYTQQTGIDAANWVKSRWSQIASSRTDISVTEYAHSWGQPSVIATIQGAEKASEIVIIGGHLDSINQSSPTTGRAPGADDNASGISVLTEALQAIVDTNYKPQRTIQIIGYAAEEVGLRGSKAIAEAYKAAGKQVVGVTQFDMTGRHGTATQDIVMMTDYTNAAQNQFLQQLIETYLPSVTYGYDQCGYGCSDHASWYQQGYPASMPFESRMGDINRSIHTTNDTSYDSSHAAKFAKLAVAFVAEMGKNAGDVPPPIDNTLENGVPVTGLTANAKEQLVYTLEVPAGVTNLQFNTNGGSGDADLYVKFGQPPTLQSYDCKSTNSNSTEQCAIGSVQAGTYYVMVEAWNSIQNVTLVGQYQAGNPDTPTPINQTENNLSVAKNSWLKRQVQLGAGYQSLTVTISGGTGDADLYVKQGSDVTTSNYDCRPYKNGNAETCTFTAPAAGTWYIGLQGYQAASGVTLSIQAQ</sequence>
<evidence type="ECO:0000313" key="10">
    <source>
        <dbReference type="EMBL" id="MFC3032038.1"/>
    </source>
</evidence>
<keyword evidence="4 7" id="KW-0732">Signal</keyword>
<dbReference type="Pfam" id="PF04151">
    <property type="entry name" value="PPC"/>
    <property type="match status" value="2"/>
</dbReference>
<accession>A0ABV7CHH3</accession>
<keyword evidence="1" id="KW-0031">Aminopeptidase</keyword>
<evidence type="ECO:0000259" key="9">
    <source>
        <dbReference type="Pfam" id="PF04389"/>
    </source>
</evidence>
<dbReference type="InterPro" id="IPR012189">
    <property type="entry name" value="Pept_M28E_Ap1"/>
</dbReference>
<evidence type="ECO:0000256" key="5">
    <source>
        <dbReference type="ARBA" id="ARBA00022801"/>
    </source>
</evidence>
<dbReference type="Gene3D" id="3.40.630.10">
    <property type="entry name" value="Zn peptidases"/>
    <property type="match status" value="1"/>
</dbReference>
<keyword evidence="5 10" id="KW-0378">Hydrolase</keyword>
<evidence type="ECO:0000256" key="2">
    <source>
        <dbReference type="ARBA" id="ARBA00022670"/>
    </source>
</evidence>
<proteinExistence type="predicted"/>
<evidence type="ECO:0000313" key="11">
    <source>
        <dbReference type="Proteomes" id="UP001595453"/>
    </source>
</evidence>
<keyword evidence="6" id="KW-0862">Zinc</keyword>
<evidence type="ECO:0000256" key="1">
    <source>
        <dbReference type="ARBA" id="ARBA00022438"/>
    </source>
</evidence>
<reference evidence="11" key="1">
    <citation type="journal article" date="2019" name="Int. J. Syst. Evol. Microbiol.">
        <title>The Global Catalogue of Microorganisms (GCM) 10K type strain sequencing project: providing services to taxonomists for standard genome sequencing and annotation.</title>
        <authorList>
            <consortium name="The Broad Institute Genomics Platform"/>
            <consortium name="The Broad Institute Genome Sequencing Center for Infectious Disease"/>
            <person name="Wu L."/>
            <person name="Ma J."/>
        </authorList>
    </citation>
    <scope>NUCLEOTIDE SEQUENCE [LARGE SCALE GENOMIC DNA]</scope>
    <source>
        <strain evidence="11">KCTC 42730</strain>
    </source>
</reference>
<dbReference type="EC" id="3.4.-.-" evidence="10"/>
<keyword evidence="3" id="KW-0479">Metal-binding</keyword>
<feature type="domain" description="Peptidase M28" evidence="9">
    <location>
        <begin position="188"/>
        <end position="378"/>
    </location>
</feature>
<feature type="signal peptide" evidence="7">
    <location>
        <begin position="1"/>
        <end position="20"/>
    </location>
</feature>
<feature type="domain" description="Peptidase C-terminal archaeal/bacterial" evidence="8">
    <location>
        <begin position="538"/>
        <end position="598"/>
    </location>
</feature>
<keyword evidence="2" id="KW-0645">Protease</keyword>
<evidence type="ECO:0000256" key="3">
    <source>
        <dbReference type="ARBA" id="ARBA00022723"/>
    </source>
</evidence>
<organism evidence="10 11">
    <name type="scientific">Pseudoalteromonas fenneropenaei</name>
    <dbReference type="NCBI Taxonomy" id="1737459"/>
    <lineage>
        <taxon>Bacteria</taxon>
        <taxon>Pseudomonadati</taxon>
        <taxon>Pseudomonadota</taxon>
        <taxon>Gammaproteobacteria</taxon>
        <taxon>Alteromonadales</taxon>
        <taxon>Pseudoalteromonadaceae</taxon>
        <taxon>Pseudoalteromonas</taxon>
    </lineage>
</organism>
<evidence type="ECO:0000259" key="8">
    <source>
        <dbReference type="Pfam" id="PF04151"/>
    </source>
</evidence>
<name>A0ABV7CHH3_9GAMM</name>
<comment type="caution">
    <text evidence="10">The sequence shown here is derived from an EMBL/GenBank/DDBJ whole genome shotgun (WGS) entry which is preliminary data.</text>
</comment>
<feature type="domain" description="Peptidase C-terminal archaeal/bacterial" evidence="8">
    <location>
        <begin position="425"/>
        <end position="491"/>
    </location>
</feature>
<dbReference type="SUPFAM" id="SSF53187">
    <property type="entry name" value="Zn-dependent exopeptidases"/>
    <property type="match status" value="1"/>
</dbReference>
<dbReference type="InterPro" id="IPR045175">
    <property type="entry name" value="M28_fam"/>
</dbReference>
<dbReference type="Gene3D" id="2.60.120.380">
    <property type="match status" value="2"/>
</dbReference>
<dbReference type="CDD" id="cd03879">
    <property type="entry name" value="M28_AAP"/>
    <property type="match status" value="1"/>
</dbReference>
<dbReference type="Proteomes" id="UP001595453">
    <property type="component" value="Unassembled WGS sequence"/>
</dbReference>
<gene>
    <name evidence="10" type="ORF">ACFOEE_05865</name>
</gene>
<dbReference type="PIRSF" id="PIRSF036685">
    <property type="entry name" value="BacLeuNPeptidase"/>
    <property type="match status" value="1"/>
</dbReference>
<dbReference type="PANTHER" id="PTHR12147:SF56">
    <property type="entry name" value="AMINOPEPTIDASE YDR415C-RELATED"/>
    <property type="match status" value="1"/>
</dbReference>
<evidence type="ECO:0000256" key="4">
    <source>
        <dbReference type="ARBA" id="ARBA00022729"/>
    </source>
</evidence>
<evidence type="ECO:0000256" key="7">
    <source>
        <dbReference type="SAM" id="SignalP"/>
    </source>
</evidence>
<feature type="chain" id="PRO_5045219242" evidence="7">
    <location>
        <begin position="21"/>
        <end position="613"/>
    </location>
</feature>
<evidence type="ECO:0000256" key="6">
    <source>
        <dbReference type="ARBA" id="ARBA00022833"/>
    </source>
</evidence>
<dbReference type="GO" id="GO:0016787">
    <property type="term" value="F:hydrolase activity"/>
    <property type="evidence" value="ECO:0007669"/>
    <property type="project" value="UniProtKB-KW"/>
</dbReference>
<dbReference type="EMBL" id="JBHRSD010000011">
    <property type="protein sequence ID" value="MFC3032038.1"/>
    <property type="molecule type" value="Genomic_DNA"/>
</dbReference>
<dbReference type="InterPro" id="IPR007484">
    <property type="entry name" value="Peptidase_M28"/>
</dbReference>